<comment type="caution">
    <text evidence="1">The sequence shown here is derived from an EMBL/GenBank/DDBJ whole genome shotgun (WGS) entry which is preliminary data.</text>
</comment>
<evidence type="ECO:0000313" key="1">
    <source>
        <dbReference type="EMBL" id="KAK8047434.1"/>
    </source>
</evidence>
<organism evidence="1 2">
    <name type="scientific">Apiospora saccharicola</name>
    <dbReference type="NCBI Taxonomy" id="335842"/>
    <lineage>
        <taxon>Eukaryota</taxon>
        <taxon>Fungi</taxon>
        <taxon>Dikarya</taxon>
        <taxon>Ascomycota</taxon>
        <taxon>Pezizomycotina</taxon>
        <taxon>Sordariomycetes</taxon>
        <taxon>Xylariomycetidae</taxon>
        <taxon>Amphisphaeriales</taxon>
        <taxon>Apiosporaceae</taxon>
        <taxon>Apiospora</taxon>
    </lineage>
</organism>
<sequence length="200" mass="22909">MCMKTLKTVHACGCTIADSKPGPWCLLGDQCSKVNHHHINTKYVKETCADCLKPKEQKKEEDEFLEQDGFTVVTRNPKPTATAVTPERPAFTHKQGVDLAELAAQNLDDLLYNNCIVGQKNRNLFEYILSLPRFIPRPRIIEKWVWWAVGREPYSLLRSARDMAARQNFNKTFDTSMEKARKELQVEMEAKKANKANKKA</sequence>
<reference evidence="1 2" key="1">
    <citation type="submission" date="2023-01" db="EMBL/GenBank/DDBJ databases">
        <title>Analysis of 21 Apiospora genomes using comparative genomics revels a genus with tremendous synthesis potential of carbohydrate active enzymes and secondary metabolites.</title>
        <authorList>
            <person name="Sorensen T."/>
        </authorList>
    </citation>
    <scope>NUCLEOTIDE SEQUENCE [LARGE SCALE GENOMIC DNA]</scope>
    <source>
        <strain evidence="1 2">CBS 83171</strain>
    </source>
</reference>
<protein>
    <submittedName>
        <fullName evidence="1">Uncharacterized protein</fullName>
    </submittedName>
</protein>
<proteinExistence type="predicted"/>
<accession>A0ABR1TNZ2</accession>
<keyword evidence="2" id="KW-1185">Reference proteome</keyword>
<name>A0ABR1TNZ2_9PEZI</name>
<gene>
    <name evidence="1" type="ORF">PG996_015498</name>
</gene>
<dbReference type="Proteomes" id="UP001446871">
    <property type="component" value="Unassembled WGS sequence"/>
</dbReference>
<evidence type="ECO:0000313" key="2">
    <source>
        <dbReference type="Proteomes" id="UP001446871"/>
    </source>
</evidence>
<dbReference type="EMBL" id="JAQQWM010000009">
    <property type="protein sequence ID" value="KAK8047434.1"/>
    <property type="molecule type" value="Genomic_DNA"/>
</dbReference>